<dbReference type="EMBL" id="JAAPAO010000504">
    <property type="protein sequence ID" value="KAF4658212.1"/>
    <property type="molecule type" value="Genomic_DNA"/>
</dbReference>
<evidence type="ECO:0000313" key="2">
    <source>
        <dbReference type="EMBL" id="KAF4658212.1"/>
    </source>
</evidence>
<feature type="region of interest" description="Disordered" evidence="1">
    <location>
        <begin position="72"/>
        <end position="91"/>
    </location>
</feature>
<protein>
    <submittedName>
        <fullName evidence="2">Uncharacterized protein</fullName>
    </submittedName>
</protein>
<feature type="compositionally biased region" description="Low complexity" evidence="1">
    <location>
        <begin position="410"/>
        <end position="422"/>
    </location>
</feature>
<reference evidence="2 3" key="1">
    <citation type="submission" date="2020-04" db="EMBL/GenBank/DDBJ databases">
        <title>Perkinsus chesapeaki whole genome sequence.</title>
        <authorList>
            <person name="Bogema D.R."/>
        </authorList>
    </citation>
    <scope>NUCLEOTIDE SEQUENCE [LARGE SCALE GENOMIC DNA]</scope>
    <source>
        <strain evidence="2">ATCC PRA-425</strain>
    </source>
</reference>
<feature type="region of interest" description="Disordered" evidence="1">
    <location>
        <begin position="407"/>
        <end position="442"/>
    </location>
</feature>
<dbReference type="AlphaFoldDB" id="A0A7J6LG23"/>
<gene>
    <name evidence="2" type="ORF">FOL47_008125</name>
</gene>
<proteinExistence type="predicted"/>
<accession>A0A7J6LG23</accession>
<dbReference type="OrthoDB" id="435275at2759"/>
<sequence length="720" mass="80872">MLPGHRELRTRQCEPTKMLYVISSEKDLKEMESESDRKVFTTAELIEAGLQESPPIMFYEPGSEELAEFLGNKTDGTPSDNVPGKRHHSTERQIITPHSAVEEIDLSSWGITPKPRALLIGNQWGTATPVEERCRRQPRWLNQEIGSSAVIDEASLDELDIRAPFLHYDATQDDLDFVESWNASNEPLITIDQLLIAFDTWEKRTLDSHPVDQTTAMQSLESRVIGTDADLPAPKVLNQLYQRWKDVTRLTEKRIRSLLWAVGQKHTDPPPPSRGHRAMWTIQARIASGGGGSSAQKMKLRRPRRNTRELMTKLDLVLDDWNKMRGLIGLVSEREELRRWLSEVSVSAQRTVREGRGGSMRDGAWTALRGQIRGYYAKHEVERQVETKSETFDPMELVHGHKRKATAIASDTSESDLSTTESPQPTTGAPSSKKAAALAADRLPSPELNPNIDYIVKIRRRIGRDQREYLDRAIIPRELAQATEQSDGPVIVDPMSGMPYDPDPSVPGYTPPPWFGPVVGAPGMTVCPPGALALSPSCASGDLQRIVDYYREIDRPEISGLGNAEMNTSAVAYDYLDRLYEVTKLNHETVCGGTLGAHTIDLRMRNTNNSLGVGNRTQELLSDECERIHAWVSDAWRMTRVLKQKARVGEPLGWSGRAPSPALPPQPHMAQAKLQQQRLAPPALQKQLQHQHHQQQQQQQQLQQQLHFAPRAIQVPLPRQ</sequence>
<organism evidence="2 3">
    <name type="scientific">Perkinsus chesapeaki</name>
    <name type="common">Clam parasite</name>
    <name type="synonym">Perkinsus andrewsi</name>
    <dbReference type="NCBI Taxonomy" id="330153"/>
    <lineage>
        <taxon>Eukaryota</taxon>
        <taxon>Sar</taxon>
        <taxon>Alveolata</taxon>
        <taxon>Perkinsozoa</taxon>
        <taxon>Perkinsea</taxon>
        <taxon>Perkinsida</taxon>
        <taxon>Perkinsidae</taxon>
        <taxon>Perkinsus</taxon>
    </lineage>
</organism>
<comment type="caution">
    <text evidence="2">The sequence shown here is derived from an EMBL/GenBank/DDBJ whole genome shotgun (WGS) entry which is preliminary data.</text>
</comment>
<feature type="compositionally biased region" description="Low complexity" evidence="1">
    <location>
        <begin position="670"/>
        <end position="705"/>
    </location>
</feature>
<keyword evidence="3" id="KW-1185">Reference proteome</keyword>
<dbReference type="Proteomes" id="UP000591131">
    <property type="component" value="Unassembled WGS sequence"/>
</dbReference>
<feature type="region of interest" description="Disordered" evidence="1">
    <location>
        <begin position="651"/>
        <end position="705"/>
    </location>
</feature>
<evidence type="ECO:0000256" key="1">
    <source>
        <dbReference type="SAM" id="MobiDB-lite"/>
    </source>
</evidence>
<feature type="compositionally biased region" description="Low complexity" evidence="1">
    <location>
        <begin position="429"/>
        <end position="442"/>
    </location>
</feature>
<evidence type="ECO:0000313" key="3">
    <source>
        <dbReference type="Proteomes" id="UP000591131"/>
    </source>
</evidence>
<name>A0A7J6LG23_PERCH</name>